<protein>
    <submittedName>
        <fullName evidence="1">UDP-2,4-diacetamido-2,4, 6-trideoxy-beta-L-altropyranose hydrolase</fullName>
    </submittedName>
</protein>
<keyword evidence="1" id="KW-0378">Hydrolase</keyword>
<dbReference type="AlphaFoldDB" id="A0A412X1W1"/>
<gene>
    <name evidence="1" type="ORF">DWW18_08525</name>
</gene>
<name>A0A412X1W1_9BACT</name>
<dbReference type="GO" id="GO:0016787">
    <property type="term" value="F:hydrolase activity"/>
    <property type="evidence" value="ECO:0007669"/>
    <property type="project" value="UniProtKB-KW"/>
</dbReference>
<evidence type="ECO:0000313" key="1">
    <source>
        <dbReference type="EMBL" id="RGV34349.1"/>
    </source>
</evidence>
<dbReference type="Gene3D" id="3.40.50.11190">
    <property type="match status" value="1"/>
</dbReference>
<comment type="caution">
    <text evidence="1">The sequence shown here is derived from an EMBL/GenBank/DDBJ whole genome shotgun (WGS) entry which is preliminary data.</text>
</comment>
<organism evidence="1 2">
    <name type="scientific">Butyricimonas virosa</name>
    <dbReference type="NCBI Taxonomy" id="544645"/>
    <lineage>
        <taxon>Bacteria</taxon>
        <taxon>Pseudomonadati</taxon>
        <taxon>Bacteroidota</taxon>
        <taxon>Bacteroidia</taxon>
        <taxon>Bacteroidales</taxon>
        <taxon>Odoribacteraceae</taxon>
        <taxon>Butyricimonas</taxon>
    </lineage>
</organism>
<reference evidence="1 2" key="1">
    <citation type="submission" date="2018-08" db="EMBL/GenBank/DDBJ databases">
        <title>A genome reference for cultivated species of the human gut microbiota.</title>
        <authorList>
            <person name="Zou Y."/>
            <person name="Xue W."/>
            <person name="Luo G."/>
        </authorList>
    </citation>
    <scope>NUCLEOTIDE SEQUENCE [LARGE SCALE GENOMIC DNA]</scope>
    <source>
        <strain evidence="1 2">AF14-49</strain>
    </source>
</reference>
<proteinExistence type="predicted"/>
<dbReference type="RefSeq" id="WP_118259961.1">
    <property type="nucleotide sequence ID" value="NZ_CALBWO010000029.1"/>
</dbReference>
<dbReference type="EMBL" id="QRZA01000008">
    <property type="protein sequence ID" value="RGV34349.1"/>
    <property type="molecule type" value="Genomic_DNA"/>
</dbReference>
<dbReference type="Proteomes" id="UP000283589">
    <property type="component" value="Unassembled WGS sequence"/>
</dbReference>
<evidence type="ECO:0000313" key="2">
    <source>
        <dbReference type="Proteomes" id="UP000283589"/>
    </source>
</evidence>
<dbReference type="Gene3D" id="3.40.50.2000">
    <property type="entry name" value="Glycogen Phosphorylase B"/>
    <property type="match status" value="1"/>
</dbReference>
<accession>A0A412X1W1</accession>
<sequence length="314" mass="36205">MNRKIYFRADAGVDIGYGHFTRTLALADMLKDDFECTFYTVCPTPYQIEEMRKVCKHVSLETDTFFNDFLELLTGDEIVVLDNYFYTTAYQQRIKEKGCCLVCIDDVHDKHYVADVVINHGMVNRNKFSGETWTRYCLGLKWALLREPFLKIKQEAISNKQDNIIVCMGGADPFNLNRLILEHLFGRIGDKKLVVILGIASEIVETEFPGVKFYRNLSASNIVDLFQQSKVGIFSSSTVCIEALVMGMTIYAGYYVDNQKEFYHYLTGNHYVYGLGNLLSSSFSMPEKLDFISPFDRSIMYGIKERYIQLFEKL</sequence>